<dbReference type="STRING" id="6669.E9FXE1"/>
<dbReference type="KEGG" id="dpx:DAPPUDRAFT_311610"/>
<evidence type="ECO:0008006" key="5">
    <source>
        <dbReference type="Google" id="ProtNLM"/>
    </source>
</evidence>
<dbReference type="AlphaFoldDB" id="E9FXE1"/>
<organism evidence="3 4">
    <name type="scientific">Daphnia pulex</name>
    <name type="common">Water flea</name>
    <dbReference type="NCBI Taxonomy" id="6669"/>
    <lineage>
        <taxon>Eukaryota</taxon>
        <taxon>Metazoa</taxon>
        <taxon>Ecdysozoa</taxon>
        <taxon>Arthropoda</taxon>
        <taxon>Crustacea</taxon>
        <taxon>Branchiopoda</taxon>
        <taxon>Diplostraca</taxon>
        <taxon>Cladocera</taxon>
        <taxon>Anomopoda</taxon>
        <taxon>Daphniidae</taxon>
        <taxon>Daphnia</taxon>
    </lineage>
</organism>
<dbReference type="Proteomes" id="UP000000305">
    <property type="component" value="Unassembled WGS sequence"/>
</dbReference>
<dbReference type="GO" id="GO:0006383">
    <property type="term" value="P:transcription by RNA polymerase III"/>
    <property type="evidence" value="ECO:0000318"/>
    <property type="project" value="GO_Central"/>
</dbReference>
<dbReference type="GO" id="GO:0000127">
    <property type="term" value="C:transcription factor TFIIIC complex"/>
    <property type="evidence" value="ECO:0000318"/>
    <property type="project" value="GO_Central"/>
</dbReference>
<dbReference type="OMA" id="FMRNEIA"/>
<dbReference type="PROSITE" id="PS50005">
    <property type="entry name" value="TPR"/>
    <property type="match status" value="3"/>
</dbReference>
<dbReference type="SMART" id="SM00028">
    <property type="entry name" value="TPR"/>
    <property type="match status" value="7"/>
</dbReference>
<keyword evidence="4" id="KW-1185">Reference proteome</keyword>
<proteinExistence type="predicted"/>
<dbReference type="InParanoid" id="E9FXE1"/>
<sequence>MESRDEEVQPQLISEVQVQASWADSSNEGTPLDLTENGLYKIVYINISEEDMVSEFELMESVNNDDGGSRQSFPDHPANTDDADLPMVDEEQITITDGYLEGLFQDLITRVENSDGSESDMEDSFDTDYEEEALERNSINDPEHFPGESSYPVKKRKCTRVTKRLPSHLQGLMGEANLRYARKERQDAINLCKEIIRQAPSYAEPFQFLSMCYKDQGDDEMSYQLSLIAAYLSPQSPQEADKWLRLAQVCLNRSDEVQAMKCLAKAVQADPTNLQIHEHRCRVLKSIGAEKEQLKARLTMLRGVQPENEQKKNEWVELAEKIARIYIESGNLHSARRALSNALVTCADNFKMEHFNLLLELQILTKHYLDVIKVLNRHCGLVFNNNIIDEIDLEETESMELTEELPMGILSKLCIALIYSNKQEFAFPLIETFMEHDVESFGDIHLDVAEALVEKEFHQQALTLLEILTKSKSFSQAEVWLKYANCLNALNRSDEAIVAFRHVIHLVPSREDAKISLAELFTKLGRHEDALEAVTQDSEATRIEASVLYHKCLLLLKEGKMNQFVGAYKLLMMRHARNIQSKDEVNKACGAKKVGWELADEDSDDEELEFGASSIELEEEYRLLRLTCEYLFKEKRLVELERICFTALMSPLFRRKREICREIQFITLQVCLAKGDSYYAYNLARGLLLRNNLDNNRAWNIMIQVIMRGDDVRYNRFLVRLLRKHPKHVCLSVLNGHACVASGTYKHALDAYMSACKIDPDNPLFLLLSAIVLVQLTCQKFSSGKHSLVTQASSFFDAYLKSRGDCQEVYYNIGRGMHQLGLLAHALDFYKKALQHKPSVTHGKNAHVFDLSKEIAFNLSLIYRSADFSNSGTDVARMYLDKYITI</sequence>
<dbReference type="SUPFAM" id="SSF48452">
    <property type="entry name" value="TPR-like"/>
    <property type="match status" value="2"/>
</dbReference>
<evidence type="ECO:0000313" key="3">
    <source>
        <dbReference type="EMBL" id="EFX88282.1"/>
    </source>
</evidence>
<evidence type="ECO:0000256" key="2">
    <source>
        <dbReference type="SAM" id="MobiDB-lite"/>
    </source>
</evidence>
<evidence type="ECO:0000256" key="1">
    <source>
        <dbReference type="PROSITE-ProRule" id="PRU00339"/>
    </source>
</evidence>
<dbReference type="HOGENOM" id="CLU_002391_1_1_1"/>
<evidence type="ECO:0000313" key="4">
    <source>
        <dbReference type="Proteomes" id="UP000000305"/>
    </source>
</evidence>
<dbReference type="EMBL" id="GL732526">
    <property type="protein sequence ID" value="EFX88282.1"/>
    <property type="molecule type" value="Genomic_DNA"/>
</dbReference>
<feature type="repeat" description="TPR" evidence="1">
    <location>
        <begin position="240"/>
        <end position="273"/>
    </location>
</feature>
<gene>
    <name evidence="3" type="ORF">DAPPUDRAFT_311610</name>
</gene>
<feature type="region of interest" description="Disordered" evidence="2">
    <location>
        <begin position="62"/>
        <end position="84"/>
    </location>
</feature>
<protein>
    <recommendedName>
        <fullName evidence="5">General transcription factor 3C polypeptide 3</fullName>
    </recommendedName>
</protein>
<accession>E9FXE1</accession>
<dbReference type="OrthoDB" id="151490at2759"/>
<name>E9FXE1_DAPPU</name>
<dbReference type="Gene3D" id="1.25.40.10">
    <property type="entry name" value="Tetratricopeptide repeat domain"/>
    <property type="match status" value="3"/>
</dbReference>
<dbReference type="InterPro" id="IPR011990">
    <property type="entry name" value="TPR-like_helical_dom_sf"/>
</dbReference>
<feature type="compositionally biased region" description="Polar residues" evidence="2">
    <location>
        <begin position="62"/>
        <end position="72"/>
    </location>
</feature>
<dbReference type="FunCoup" id="E9FXE1">
    <property type="interactions" value="1573"/>
</dbReference>
<dbReference type="InterPro" id="IPR039340">
    <property type="entry name" value="Tfc4/TFIIIC-102/Sfc4"/>
</dbReference>
<reference evidence="3 4" key="1">
    <citation type="journal article" date="2011" name="Science">
        <title>The ecoresponsive genome of Daphnia pulex.</title>
        <authorList>
            <person name="Colbourne J.K."/>
            <person name="Pfrender M.E."/>
            <person name="Gilbert D."/>
            <person name="Thomas W.K."/>
            <person name="Tucker A."/>
            <person name="Oakley T.H."/>
            <person name="Tokishita S."/>
            <person name="Aerts A."/>
            <person name="Arnold G.J."/>
            <person name="Basu M.K."/>
            <person name="Bauer D.J."/>
            <person name="Caceres C.E."/>
            <person name="Carmel L."/>
            <person name="Casola C."/>
            <person name="Choi J.H."/>
            <person name="Detter J.C."/>
            <person name="Dong Q."/>
            <person name="Dusheyko S."/>
            <person name="Eads B.D."/>
            <person name="Frohlich T."/>
            <person name="Geiler-Samerotte K.A."/>
            <person name="Gerlach D."/>
            <person name="Hatcher P."/>
            <person name="Jogdeo S."/>
            <person name="Krijgsveld J."/>
            <person name="Kriventseva E.V."/>
            <person name="Kultz D."/>
            <person name="Laforsch C."/>
            <person name="Lindquist E."/>
            <person name="Lopez J."/>
            <person name="Manak J.R."/>
            <person name="Muller J."/>
            <person name="Pangilinan J."/>
            <person name="Patwardhan R.P."/>
            <person name="Pitluck S."/>
            <person name="Pritham E.J."/>
            <person name="Rechtsteiner A."/>
            <person name="Rho M."/>
            <person name="Rogozin I.B."/>
            <person name="Sakarya O."/>
            <person name="Salamov A."/>
            <person name="Schaack S."/>
            <person name="Shapiro H."/>
            <person name="Shiga Y."/>
            <person name="Skalitzky C."/>
            <person name="Smith Z."/>
            <person name="Souvorov A."/>
            <person name="Sung W."/>
            <person name="Tang Z."/>
            <person name="Tsuchiya D."/>
            <person name="Tu H."/>
            <person name="Vos H."/>
            <person name="Wang M."/>
            <person name="Wolf Y.I."/>
            <person name="Yamagata H."/>
            <person name="Yamada T."/>
            <person name="Ye Y."/>
            <person name="Shaw J.R."/>
            <person name="Andrews J."/>
            <person name="Crease T.J."/>
            <person name="Tang H."/>
            <person name="Lucas S.M."/>
            <person name="Robertson H.M."/>
            <person name="Bork P."/>
            <person name="Koonin E.V."/>
            <person name="Zdobnov E.M."/>
            <person name="Grigoriev I.V."/>
            <person name="Lynch M."/>
            <person name="Boore J.L."/>
        </authorList>
    </citation>
    <scope>NUCLEOTIDE SEQUENCE [LARGE SCALE GENOMIC DNA]</scope>
</reference>
<dbReference type="eggNOG" id="KOG2076">
    <property type="taxonomic scope" value="Eukaryota"/>
</dbReference>
<dbReference type="InterPro" id="IPR019734">
    <property type="entry name" value="TPR_rpt"/>
</dbReference>
<feature type="repeat" description="TPR" evidence="1">
    <location>
        <begin position="807"/>
        <end position="840"/>
    </location>
</feature>
<dbReference type="PANTHER" id="PTHR23082:SF0">
    <property type="entry name" value="GENERAL TRANSCRIPTION FACTOR 3C POLYPEPTIDE 3"/>
    <property type="match status" value="1"/>
</dbReference>
<keyword evidence="1" id="KW-0802">TPR repeat</keyword>
<dbReference type="PANTHER" id="PTHR23082">
    <property type="entry name" value="TRANSCRIPTION INITIATION FACTOR IIIC TFIIIC , POLYPEPTIDE 3-RELATED"/>
    <property type="match status" value="1"/>
</dbReference>
<feature type="repeat" description="TPR" evidence="1">
    <location>
        <begin position="477"/>
        <end position="510"/>
    </location>
</feature>
<dbReference type="FunFam" id="1.25.40.10:FF:002620">
    <property type="entry name" value="Uncharacterized protein"/>
    <property type="match status" value="1"/>
</dbReference>